<dbReference type="AlphaFoldDB" id="A0A4Q7MZE9"/>
<dbReference type="PROSITE" id="PS51257">
    <property type="entry name" value="PROKAR_LIPOPROTEIN"/>
    <property type="match status" value="1"/>
</dbReference>
<reference evidence="1 2" key="1">
    <citation type="submission" date="2019-02" db="EMBL/GenBank/DDBJ databases">
        <title>Genomic Encyclopedia of Type Strains, Phase IV (KMG-IV): sequencing the most valuable type-strain genomes for metagenomic binning, comparative biology and taxonomic classification.</title>
        <authorList>
            <person name="Goeker M."/>
        </authorList>
    </citation>
    <scope>NUCLEOTIDE SEQUENCE [LARGE SCALE GENOMIC DNA]</scope>
    <source>
        <strain evidence="1 2">DSM 18116</strain>
    </source>
</reference>
<dbReference type="InterPro" id="IPR032299">
    <property type="entry name" value="DUF4843"/>
</dbReference>
<proteinExistence type="predicted"/>
<evidence type="ECO:0000313" key="1">
    <source>
        <dbReference type="EMBL" id="RZS72580.1"/>
    </source>
</evidence>
<dbReference type="OrthoDB" id="1094829at2"/>
<dbReference type="Proteomes" id="UP000293874">
    <property type="component" value="Unassembled WGS sequence"/>
</dbReference>
<name>A0A4Q7MZE9_9BACT</name>
<dbReference type="RefSeq" id="WP_130542978.1">
    <property type="nucleotide sequence ID" value="NZ_CP042431.1"/>
</dbReference>
<keyword evidence="2" id="KW-1185">Reference proteome</keyword>
<sequence>MKQVIFYTILIIFAGVACKKTPDFLYKAPLQNVYFDINPEDSVVYTFAYRPELGSDTVFLPVKLGGLRADSIRQFGVIVVDSNTTAQAGVHYEPFKENYSLPADSGVFRLPVILYNTDPSLQTQSVKLTLKLKPGAGLDTNINKLIKARVILSSKLEQPDWWNTWPLGTYSRIKHELFMIATGVTSMTKDGMDAPRNLFLVGRLNVMTADPFAWVNNNPDKGYVLTLRDDGNYDFFATSNPAKLILVRKDTGSGRFYFVDENGLDIN</sequence>
<dbReference type="EMBL" id="SGXA01000002">
    <property type="protein sequence ID" value="RZS72580.1"/>
    <property type="molecule type" value="Genomic_DNA"/>
</dbReference>
<protein>
    <submittedName>
        <fullName evidence="1">Uncharacterized protein DUF4843</fullName>
    </submittedName>
</protein>
<evidence type="ECO:0000313" key="2">
    <source>
        <dbReference type="Proteomes" id="UP000293874"/>
    </source>
</evidence>
<gene>
    <name evidence="1" type="ORF">EV199_4501</name>
</gene>
<organism evidence="1 2">
    <name type="scientific">Pseudobacter ginsenosidimutans</name>
    <dbReference type="NCBI Taxonomy" id="661488"/>
    <lineage>
        <taxon>Bacteria</taxon>
        <taxon>Pseudomonadati</taxon>
        <taxon>Bacteroidota</taxon>
        <taxon>Chitinophagia</taxon>
        <taxon>Chitinophagales</taxon>
        <taxon>Chitinophagaceae</taxon>
        <taxon>Pseudobacter</taxon>
    </lineage>
</organism>
<comment type="caution">
    <text evidence="1">The sequence shown here is derived from an EMBL/GenBank/DDBJ whole genome shotgun (WGS) entry which is preliminary data.</text>
</comment>
<dbReference type="Pfam" id="PF16132">
    <property type="entry name" value="DUF4843"/>
    <property type="match status" value="1"/>
</dbReference>
<accession>A0A4Q7MZE9</accession>